<evidence type="ECO:0000256" key="1">
    <source>
        <dbReference type="ARBA" id="ARBA00001974"/>
    </source>
</evidence>
<evidence type="ECO:0000256" key="2">
    <source>
        <dbReference type="ARBA" id="ARBA00010139"/>
    </source>
</evidence>
<dbReference type="Pfam" id="PF07992">
    <property type="entry name" value="Pyr_redox_2"/>
    <property type="match status" value="1"/>
</dbReference>
<keyword evidence="4" id="KW-0274">FAD</keyword>
<protein>
    <submittedName>
        <fullName evidence="9">Flavin-containing monooxygenase</fullName>
        <ecNumber evidence="9">1.14.13.-</ecNumber>
    </submittedName>
</protein>
<evidence type="ECO:0000259" key="8">
    <source>
        <dbReference type="Pfam" id="PF07992"/>
    </source>
</evidence>
<dbReference type="EMBL" id="JBHSKG010000005">
    <property type="protein sequence ID" value="MFC5139135.1"/>
    <property type="molecule type" value="Genomic_DNA"/>
</dbReference>
<sequence length="544" mass="61232">MSTTDDTAVDTAVEELDVLLIGAGFAGIYQLDRLRRLGYSVKIYEAGADLGGIWYWNCYPGARVDTEGPIYQFSRDDLWKDWEYSERYPDWREVRQYFDFLEQKLDIKKDVRFNTRVTGGEFDEERRQWVVSTSDGRTVRATYLVPCVGFASKPHVPEIAGLDSFQGVSHHTAWWPQEGLDFTGKRVAVIGTGASGVQVIQEAARDAADLTVFQRTPNLALPMHQKKLTPEEQDAIKAGLPQRFDDRTRAFAGFDFDFLPTNAVDLPEDERTAGYQKAWDYGGFKFWVGVYQDTLFDPASNDHAYAFWRDKVRARIHDPELADKLAPMEAPHPFGVKRPSLEQNYYDLYNQDNVHLVDISENPIDRVTPTGIKTRDGQEREFDIIVLATGFDSVSGGLTQLDFRGTDGSSLRDKWAAGIDAHLGMMTAGFPNLIFIYGPQSPSGFCNGPTCAEVQGEMVIEMLEHLRETGKTRIEATAEADKAWSQHIHELVSPTLFPLAKSWYMGHNIPGKTIQSLNYPGGLSSYRSKYAEAKDNGYAGFQFA</sequence>
<accession>A0ABV9ZDH0</accession>
<dbReference type="GO" id="GO:0004497">
    <property type="term" value="F:monooxygenase activity"/>
    <property type="evidence" value="ECO:0007669"/>
    <property type="project" value="UniProtKB-KW"/>
</dbReference>
<dbReference type="Gene3D" id="3.50.50.60">
    <property type="entry name" value="FAD/NAD(P)-binding domain"/>
    <property type="match status" value="2"/>
</dbReference>
<dbReference type="EC" id="1.14.13.-" evidence="9"/>
<evidence type="ECO:0000256" key="5">
    <source>
        <dbReference type="ARBA" id="ARBA00022857"/>
    </source>
</evidence>
<organism evidence="9 10">
    <name type="scientific">Actinomycetospora rhizophila</name>
    <dbReference type="NCBI Taxonomy" id="1416876"/>
    <lineage>
        <taxon>Bacteria</taxon>
        <taxon>Bacillati</taxon>
        <taxon>Actinomycetota</taxon>
        <taxon>Actinomycetes</taxon>
        <taxon>Pseudonocardiales</taxon>
        <taxon>Pseudonocardiaceae</taxon>
        <taxon>Actinomycetospora</taxon>
    </lineage>
</organism>
<dbReference type="RefSeq" id="WP_378021323.1">
    <property type="nucleotide sequence ID" value="NZ_JBHSKG010000005.1"/>
</dbReference>
<dbReference type="Proteomes" id="UP001596175">
    <property type="component" value="Unassembled WGS sequence"/>
</dbReference>
<feature type="domain" description="FAD/NAD(P)-binding" evidence="8">
    <location>
        <begin position="17"/>
        <end position="238"/>
    </location>
</feature>
<keyword evidence="7 9" id="KW-0503">Monooxygenase</keyword>
<proteinExistence type="inferred from homology"/>
<comment type="cofactor">
    <cofactor evidence="1">
        <name>FAD</name>
        <dbReference type="ChEBI" id="CHEBI:57692"/>
    </cofactor>
</comment>
<comment type="similarity">
    <text evidence="2">Belongs to the FAD-binding monooxygenase family.</text>
</comment>
<keyword evidence="10" id="KW-1185">Reference proteome</keyword>
<evidence type="ECO:0000313" key="9">
    <source>
        <dbReference type="EMBL" id="MFC5139135.1"/>
    </source>
</evidence>
<keyword evidence="3" id="KW-0285">Flavoprotein</keyword>
<keyword evidence="5" id="KW-0521">NADP</keyword>
<dbReference type="InterPro" id="IPR050775">
    <property type="entry name" value="FAD-binding_Monooxygenases"/>
</dbReference>
<reference evidence="10" key="1">
    <citation type="journal article" date="2019" name="Int. J. Syst. Evol. Microbiol.">
        <title>The Global Catalogue of Microorganisms (GCM) 10K type strain sequencing project: providing services to taxonomists for standard genome sequencing and annotation.</title>
        <authorList>
            <consortium name="The Broad Institute Genomics Platform"/>
            <consortium name="The Broad Institute Genome Sequencing Center for Infectious Disease"/>
            <person name="Wu L."/>
            <person name="Ma J."/>
        </authorList>
    </citation>
    <scope>NUCLEOTIDE SEQUENCE [LARGE SCALE GENOMIC DNA]</scope>
    <source>
        <strain evidence="10">XZYJ18</strain>
    </source>
</reference>
<gene>
    <name evidence="9" type="ORF">ACFPK1_12905</name>
</gene>
<keyword evidence="6 9" id="KW-0560">Oxidoreductase</keyword>
<evidence type="ECO:0000313" key="10">
    <source>
        <dbReference type="Proteomes" id="UP001596175"/>
    </source>
</evidence>
<comment type="caution">
    <text evidence="9">The sequence shown here is derived from an EMBL/GenBank/DDBJ whole genome shotgun (WGS) entry which is preliminary data.</text>
</comment>
<evidence type="ECO:0000256" key="6">
    <source>
        <dbReference type="ARBA" id="ARBA00023002"/>
    </source>
</evidence>
<dbReference type="SUPFAM" id="SSF51905">
    <property type="entry name" value="FAD/NAD(P)-binding domain"/>
    <property type="match status" value="2"/>
</dbReference>
<dbReference type="InterPro" id="IPR023753">
    <property type="entry name" value="FAD/NAD-binding_dom"/>
</dbReference>
<name>A0ABV9ZDH0_9PSEU</name>
<dbReference type="InterPro" id="IPR036188">
    <property type="entry name" value="FAD/NAD-bd_sf"/>
</dbReference>
<dbReference type="PANTHER" id="PTHR43098">
    <property type="entry name" value="L-ORNITHINE N(5)-MONOOXYGENASE-RELATED"/>
    <property type="match status" value="1"/>
</dbReference>
<evidence type="ECO:0000256" key="7">
    <source>
        <dbReference type="ARBA" id="ARBA00023033"/>
    </source>
</evidence>
<evidence type="ECO:0000256" key="3">
    <source>
        <dbReference type="ARBA" id="ARBA00022630"/>
    </source>
</evidence>
<dbReference type="PANTHER" id="PTHR43098:SF3">
    <property type="entry name" value="L-ORNITHINE N(5)-MONOOXYGENASE-RELATED"/>
    <property type="match status" value="1"/>
</dbReference>
<evidence type="ECO:0000256" key="4">
    <source>
        <dbReference type="ARBA" id="ARBA00022827"/>
    </source>
</evidence>